<evidence type="ECO:0000313" key="15">
    <source>
        <dbReference type="Proteomes" id="UP000053317"/>
    </source>
</evidence>
<protein>
    <recommendedName>
        <fullName evidence="10">AA9 family lytic polysaccharide monooxygenase</fullName>
        <ecNumber evidence="10">1.14.99.56</ecNumber>
    </recommendedName>
    <alternativeName>
        <fullName evidence="10">Endo-beta-1,4-glucanase</fullName>
    </alternativeName>
    <alternativeName>
        <fullName evidence="10">Glycosyl hydrolase 61 family protein</fullName>
    </alternativeName>
</protein>
<dbReference type="GO" id="GO:0005576">
    <property type="term" value="C:extracellular region"/>
    <property type="evidence" value="ECO:0007669"/>
    <property type="project" value="UniProtKB-SubCell"/>
</dbReference>
<comment type="catalytic activity">
    <reaction evidence="10">
        <text>[(1-&gt;4)-beta-D-glucosyl]n+m + reduced acceptor + O2 = 4-dehydro-beta-D-glucosyl-[(1-&gt;4)-beta-D-glucosyl]n-1 + [(1-&gt;4)-beta-D-glucosyl]m + acceptor + H2O.</text>
        <dbReference type="EC" id="1.14.99.56"/>
    </reaction>
</comment>
<evidence type="ECO:0000256" key="9">
    <source>
        <dbReference type="ARBA" id="ARBA00023157"/>
    </source>
</evidence>
<feature type="signal peptide" evidence="12">
    <location>
        <begin position="1"/>
        <end position="18"/>
    </location>
</feature>
<dbReference type="CDD" id="cd21175">
    <property type="entry name" value="LPMO_AA9"/>
    <property type="match status" value="1"/>
</dbReference>
<keyword evidence="7" id="KW-0186">Copper</keyword>
<keyword evidence="14" id="KW-0378">Hydrolase</keyword>
<evidence type="ECO:0000256" key="3">
    <source>
        <dbReference type="ARBA" id="ARBA00022525"/>
    </source>
</evidence>
<feature type="compositionally biased region" description="Low complexity" evidence="11">
    <location>
        <begin position="380"/>
        <end position="393"/>
    </location>
</feature>
<evidence type="ECO:0000256" key="8">
    <source>
        <dbReference type="ARBA" id="ARBA00023033"/>
    </source>
</evidence>
<dbReference type="EMBL" id="LCWF01000064">
    <property type="protein sequence ID" value="KKY23900.1"/>
    <property type="molecule type" value="Genomic_DNA"/>
</dbReference>
<dbReference type="Pfam" id="PF03443">
    <property type="entry name" value="AA9"/>
    <property type="match status" value="1"/>
</dbReference>
<dbReference type="AlphaFoldDB" id="A0A0G2H5A5"/>
<keyword evidence="4" id="KW-0479">Metal-binding</keyword>
<evidence type="ECO:0000256" key="11">
    <source>
        <dbReference type="SAM" id="MobiDB-lite"/>
    </source>
</evidence>
<feature type="compositionally biased region" description="Low complexity" evidence="11">
    <location>
        <begin position="410"/>
        <end position="437"/>
    </location>
</feature>
<keyword evidence="15" id="KW-1185">Reference proteome</keyword>
<dbReference type="GO" id="GO:0046872">
    <property type="term" value="F:metal ion binding"/>
    <property type="evidence" value="ECO:0007669"/>
    <property type="project" value="UniProtKB-KW"/>
</dbReference>
<feature type="region of interest" description="Disordered" evidence="11">
    <location>
        <begin position="410"/>
        <end position="448"/>
    </location>
</feature>
<dbReference type="EC" id="1.14.99.56" evidence="10"/>
<dbReference type="InterPro" id="IPR005103">
    <property type="entry name" value="AA9_LPMO"/>
</dbReference>
<feature type="domain" description="CBM1" evidence="13">
    <location>
        <begin position="531"/>
        <end position="567"/>
    </location>
</feature>
<dbReference type="GO" id="GO:0008810">
    <property type="term" value="F:cellulase activity"/>
    <property type="evidence" value="ECO:0007669"/>
    <property type="project" value="UniProtKB-UniRule"/>
</dbReference>
<comment type="domain">
    <text evidence="10">Has a modular structure: an endo-beta-1,4-glucanase catalytic module at the N-terminus, a linker rich in serines and threonines, and a C-terminal carbohydrate-binding module (CBM).</text>
</comment>
<gene>
    <name evidence="14" type="ORF">UCRPC4_g02713</name>
</gene>
<organism evidence="14 15">
    <name type="scientific">Phaeomoniella chlamydospora</name>
    <name type="common">Phaeoacremonium chlamydosporum</name>
    <dbReference type="NCBI Taxonomy" id="158046"/>
    <lineage>
        <taxon>Eukaryota</taxon>
        <taxon>Fungi</taxon>
        <taxon>Dikarya</taxon>
        <taxon>Ascomycota</taxon>
        <taxon>Pezizomycotina</taxon>
        <taxon>Eurotiomycetes</taxon>
        <taxon>Chaetothyriomycetidae</taxon>
        <taxon>Phaeomoniellales</taxon>
        <taxon>Phaeomoniellaceae</taxon>
        <taxon>Phaeomoniella</taxon>
    </lineage>
</organism>
<dbReference type="InterPro" id="IPR035971">
    <property type="entry name" value="CBD_sf"/>
</dbReference>
<evidence type="ECO:0000256" key="1">
    <source>
        <dbReference type="ARBA" id="ARBA00001973"/>
    </source>
</evidence>
<dbReference type="OrthoDB" id="5558646at2759"/>
<keyword evidence="10" id="KW-0624">Polysaccharide degradation</keyword>
<feature type="region of interest" description="Disordered" evidence="11">
    <location>
        <begin position="359"/>
        <end position="393"/>
    </location>
</feature>
<keyword evidence="5 12" id="KW-0732">Signal</keyword>
<evidence type="ECO:0000256" key="10">
    <source>
        <dbReference type="RuleBase" id="RU368122"/>
    </source>
</evidence>
<dbReference type="PROSITE" id="PS51164">
    <property type="entry name" value="CBM1_2"/>
    <property type="match status" value="1"/>
</dbReference>
<keyword evidence="8" id="KW-0503">Monooxygenase</keyword>
<evidence type="ECO:0000256" key="2">
    <source>
        <dbReference type="ARBA" id="ARBA00004613"/>
    </source>
</evidence>
<evidence type="ECO:0000256" key="7">
    <source>
        <dbReference type="ARBA" id="ARBA00023008"/>
    </source>
</evidence>
<keyword evidence="10" id="KW-0136">Cellulose degradation</keyword>
<evidence type="ECO:0000313" key="14">
    <source>
        <dbReference type="EMBL" id="KKY23900.1"/>
    </source>
</evidence>
<reference evidence="14 15" key="1">
    <citation type="submission" date="2015-05" db="EMBL/GenBank/DDBJ databases">
        <title>Distinctive expansion of gene families associated with plant cell wall degradation and secondary metabolism in the genomes of grapevine trunk pathogens.</title>
        <authorList>
            <person name="Lawrence D.P."/>
            <person name="Travadon R."/>
            <person name="Rolshausen P.E."/>
            <person name="Baumgartner K."/>
        </authorList>
    </citation>
    <scope>NUCLEOTIDE SEQUENCE [LARGE SCALE GENOMIC DNA]</scope>
    <source>
        <strain evidence="14">UCRPC4</strain>
    </source>
</reference>
<feature type="chain" id="PRO_5002545047" description="AA9 family lytic polysaccharide monooxygenase" evidence="12">
    <location>
        <begin position="19"/>
        <end position="567"/>
    </location>
</feature>
<evidence type="ECO:0000256" key="4">
    <source>
        <dbReference type="ARBA" id="ARBA00022723"/>
    </source>
</evidence>
<keyword evidence="3 10" id="KW-0964">Secreted</keyword>
<comment type="subcellular location">
    <subcellularLocation>
        <location evidence="2 10">Secreted</location>
    </subcellularLocation>
</comment>
<dbReference type="InterPro" id="IPR049892">
    <property type="entry name" value="AA9"/>
</dbReference>
<dbReference type="PROSITE" id="PS00562">
    <property type="entry name" value="CBM1_1"/>
    <property type="match status" value="1"/>
</dbReference>
<feature type="compositionally biased region" description="Acidic residues" evidence="11">
    <location>
        <begin position="366"/>
        <end position="379"/>
    </location>
</feature>
<evidence type="ECO:0000256" key="5">
    <source>
        <dbReference type="ARBA" id="ARBA00022729"/>
    </source>
</evidence>
<name>A0A0G2H5A5_PHACM</name>
<keyword evidence="10" id="KW-0119">Carbohydrate metabolism</keyword>
<accession>A0A0G2H5A5</accession>
<dbReference type="PANTHER" id="PTHR33353">
    <property type="entry name" value="PUTATIVE (AFU_ORTHOLOGUE AFUA_1G12560)-RELATED"/>
    <property type="match status" value="1"/>
</dbReference>
<keyword evidence="6" id="KW-0560">Oxidoreductase</keyword>
<sequence>MKTTTIASLALAFATTNAHTIFWELGINGEEQGSLVGVRAPSSNQYISDPTSDSIACNTGLSSPVSTAVIDVNPGDEIATVWGHVIGGAQYSGDADNPIASSHKGPIQMYMAKVADASSDDGSGLSWFKVASEGLDTSTSTWGVDSLISGGGWWNFTMPELEAGEYLLRGEVIALHSAYSSGGAQFYISCAALNVGGSGTCSPTDTVSFPGAYSADDAGILINIYGDDGQPDNGGAAYTAPGPDVISCGSTSGSSSSGTTAAASTAVSSSSVVASSSVAASSASVVASSSAIASSSTVISSAVAAVAATSTAATSSSATEPVIEGSTFSFTGSSTSSTAVATSESSSSSVTTTAAAAAAATSTTSDAEDDDECEAETTDDSNTTETASASSTAATDVAAVDATSTSTSAAAASTTVAATTDSSSSSSSSDSDSDSCGSGSGSGSGSTVTVTTVSISTVTLLPTASTTLSTSIISSSSSSSSSSTFPTIASSSLASGLAAYAAGTGTGTGTSYSTGTATTASSTGSPASTLPKARLYHQCGGKNWNGTTTCDEGLSCKKWNGWYSQCV</sequence>
<dbReference type="Proteomes" id="UP000053317">
    <property type="component" value="Unassembled WGS sequence"/>
</dbReference>
<evidence type="ECO:0000259" key="13">
    <source>
        <dbReference type="PROSITE" id="PS51164"/>
    </source>
</evidence>
<dbReference type="InterPro" id="IPR000254">
    <property type="entry name" value="CBD"/>
</dbReference>
<reference evidence="14 15" key="2">
    <citation type="submission" date="2015-05" db="EMBL/GenBank/DDBJ databases">
        <authorList>
            <person name="Morales-Cruz A."/>
            <person name="Amrine K.C."/>
            <person name="Cantu D."/>
        </authorList>
    </citation>
    <scope>NUCLEOTIDE SEQUENCE [LARGE SCALE GENOMIC DNA]</scope>
    <source>
        <strain evidence="14">UCRPC4</strain>
    </source>
</reference>
<dbReference type="SMART" id="SM00236">
    <property type="entry name" value="fCBD"/>
    <property type="match status" value="1"/>
</dbReference>
<comment type="cofactor">
    <cofactor evidence="1">
        <name>Cu(2+)</name>
        <dbReference type="ChEBI" id="CHEBI:29036"/>
    </cofactor>
</comment>
<proteinExistence type="predicted"/>
<comment type="caution">
    <text evidence="14">The sequence shown here is derived from an EMBL/GenBank/DDBJ whole genome shotgun (WGS) entry which is preliminary data.</text>
</comment>
<dbReference type="PANTHER" id="PTHR33353:SF13">
    <property type="entry name" value="ENDOGLUCANASE II"/>
    <property type="match status" value="1"/>
</dbReference>
<dbReference type="GO" id="GO:0030248">
    <property type="term" value="F:cellulose binding"/>
    <property type="evidence" value="ECO:0007669"/>
    <property type="project" value="UniProtKB-UniRule"/>
</dbReference>
<comment type="function">
    <text evidence="10">Lytic polysaccharide monooxygenase (LMPO) that depolymerizes crystalline and amorphous polysaccharides via the oxidation of scissile alpha- or beta-(1-4)-glycosidic bonds, yielding C1 and/or C4 oxidation products. Catalysis by LPMOs requires the reduction of the active-site copper from Cu(II) to Cu(I) by a reducing agent and H(2)O(2) or O(2) as a cosubstrate.</text>
</comment>
<dbReference type="GO" id="GO:0004497">
    <property type="term" value="F:monooxygenase activity"/>
    <property type="evidence" value="ECO:0007669"/>
    <property type="project" value="UniProtKB-KW"/>
</dbReference>
<keyword evidence="9 10" id="KW-1015">Disulfide bond</keyword>
<dbReference type="GO" id="GO:0030245">
    <property type="term" value="P:cellulose catabolic process"/>
    <property type="evidence" value="ECO:0007669"/>
    <property type="project" value="UniProtKB-UniRule"/>
</dbReference>
<evidence type="ECO:0000256" key="6">
    <source>
        <dbReference type="ARBA" id="ARBA00023002"/>
    </source>
</evidence>
<dbReference type="SUPFAM" id="SSF57180">
    <property type="entry name" value="Cellulose-binding domain"/>
    <property type="match status" value="1"/>
</dbReference>
<dbReference type="Gene3D" id="2.70.50.70">
    <property type="match status" value="1"/>
</dbReference>
<dbReference type="Pfam" id="PF00734">
    <property type="entry name" value="CBM_1"/>
    <property type="match status" value="1"/>
</dbReference>
<evidence type="ECO:0000256" key="12">
    <source>
        <dbReference type="SAM" id="SignalP"/>
    </source>
</evidence>